<evidence type="ECO:0000256" key="3">
    <source>
        <dbReference type="ARBA" id="ARBA00008741"/>
    </source>
</evidence>
<dbReference type="Proteomes" id="UP001595892">
    <property type="component" value="Unassembled WGS sequence"/>
</dbReference>
<gene>
    <name evidence="13" type="primary">ccmD</name>
    <name evidence="13" type="ORF">ACFO3Q_17305</name>
</gene>
<dbReference type="InterPro" id="IPR007078">
    <property type="entry name" value="Haem_export_protD_CcmD"/>
</dbReference>
<dbReference type="Pfam" id="PF04995">
    <property type="entry name" value="CcmD"/>
    <property type="match status" value="1"/>
</dbReference>
<keyword evidence="10 12" id="KW-1133">Transmembrane helix</keyword>
<evidence type="ECO:0000256" key="4">
    <source>
        <dbReference type="ARBA" id="ARBA00016461"/>
    </source>
</evidence>
<evidence type="ECO:0000256" key="10">
    <source>
        <dbReference type="ARBA" id="ARBA00022989"/>
    </source>
</evidence>
<dbReference type="EMBL" id="JBHSGG010000071">
    <property type="protein sequence ID" value="MFC4729923.1"/>
    <property type="molecule type" value="Genomic_DNA"/>
</dbReference>
<comment type="subcellular location">
    <subcellularLocation>
        <location evidence="2 12">Cell inner membrane</location>
        <topology evidence="2 12">Single-pass membrane protein</topology>
    </subcellularLocation>
</comment>
<keyword evidence="8 12" id="KW-0812">Transmembrane</keyword>
<evidence type="ECO:0000256" key="1">
    <source>
        <dbReference type="ARBA" id="ARBA00002442"/>
    </source>
</evidence>
<evidence type="ECO:0000256" key="9">
    <source>
        <dbReference type="ARBA" id="ARBA00022748"/>
    </source>
</evidence>
<evidence type="ECO:0000256" key="2">
    <source>
        <dbReference type="ARBA" id="ARBA00004377"/>
    </source>
</evidence>
<comment type="caution">
    <text evidence="13">The sequence shown here is derived from an EMBL/GenBank/DDBJ whole genome shotgun (WGS) entry which is preliminary data.</text>
</comment>
<name>A0ABV9NSJ6_9GAMM</name>
<keyword evidence="14" id="KW-1185">Reference proteome</keyword>
<evidence type="ECO:0000256" key="8">
    <source>
        <dbReference type="ARBA" id="ARBA00022692"/>
    </source>
</evidence>
<sequence length="50" mass="5593">MSYAEYVIAAYAVFFAVLLWDGLAPRLRLSRIRRSIAARARRAAARPPAS</sequence>
<evidence type="ECO:0000256" key="7">
    <source>
        <dbReference type="ARBA" id="ARBA00022519"/>
    </source>
</evidence>
<protein>
    <recommendedName>
        <fullName evidence="4 12">Heme exporter protein D</fullName>
    </recommendedName>
</protein>
<evidence type="ECO:0000256" key="12">
    <source>
        <dbReference type="RuleBase" id="RU363101"/>
    </source>
</evidence>
<keyword evidence="7 12" id="KW-0997">Cell inner membrane</keyword>
<comment type="similarity">
    <text evidence="3 12">Belongs to the CcmD/CycX/HelD family.</text>
</comment>
<evidence type="ECO:0000313" key="13">
    <source>
        <dbReference type="EMBL" id="MFC4729923.1"/>
    </source>
</evidence>
<comment type="function">
    <text evidence="1 12">Required for the export of heme to the periplasm for the biogenesis of c-type cytochromes.</text>
</comment>
<dbReference type="NCBIfam" id="TIGR03141">
    <property type="entry name" value="cytochro_ccmD"/>
    <property type="match status" value="1"/>
</dbReference>
<keyword evidence="6 12" id="KW-1003">Cell membrane</keyword>
<evidence type="ECO:0000313" key="14">
    <source>
        <dbReference type="Proteomes" id="UP001595892"/>
    </source>
</evidence>
<dbReference type="RefSeq" id="WP_377006211.1">
    <property type="nucleotide sequence ID" value="NZ_JBHSGG010000071.1"/>
</dbReference>
<accession>A0ABV9NSJ6</accession>
<proteinExistence type="inferred from homology"/>
<keyword evidence="5 12" id="KW-0813">Transport</keyword>
<feature type="transmembrane region" description="Helical" evidence="12">
    <location>
        <begin position="6"/>
        <end position="24"/>
    </location>
</feature>
<evidence type="ECO:0000256" key="11">
    <source>
        <dbReference type="ARBA" id="ARBA00023136"/>
    </source>
</evidence>
<evidence type="ECO:0000256" key="5">
    <source>
        <dbReference type="ARBA" id="ARBA00022448"/>
    </source>
</evidence>
<evidence type="ECO:0000256" key="6">
    <source>
        <dbReference type="ARBA" id="ARBA00022475"/>
    </source>
</evidence>
<keyword evidence="11 12" id="KW-0472">Membrane</keyword>
<keyword evidence="9 12" id="KW-0201">Cytochrome c-type biogenesis</keyword>
<reference evidence="14" key="1">
    <citation type="journal article" date="2019" name="Int. J. Syst. Evol. Microbiol.">
        <title>The Global Catalogue of Microorganisms (GCM) 10K type strain sequencing project: providing services to taxonomists for standard genome sequencing and annotation.</title>
        <authorList>
            <consortium name="The Broad Institute Genomics Platform"/>
            <consortium name="The Broad Institute Genome Sequencing Center for Infectious Disease"/>
            <person name="Wu L."/>
            <person name="Ma J."/>
        </authorList>
    </citation>
    <scope>NUCLEOTIDE SEQUENCE [LARGE SCALE GENOMIC DNA]</scope>
    <source>
        <strain evidence="14">CGMCC 1.13574</strain>
    </source>
</reference>
<organism evidence="13 14">
    <name type="scientific">Coralloluteibacterium thermophilum</name>
    <dbReference type="NCBI Taxonomy" id="2707049"/>
    <lineage>
        <taxon>Bacteria</taxon>
        <taxon>Pseudomonadati</taxon>
        <taxon>Pseudomonadota</taxon>
        <taxon>Gammaproteobacteria</taxon>
        <taxon>Lysobacterales</taxon>
        <taxon>Lysobacteraceae</taxon>
        <taxon>Coralloluteibacterium</taxon>
    </lineage>
</organism>